<evidence type="ECO:0000259" key="1">
    <source>
        <dbReference type="PROSITE" id="PS51059"/>
    </source>
</evidence>
<dbReference type="GO" id="GO:0003950">
    <property type="term" value="F:NAD+ poly-ADP-ribosyltransferase activity"/>
    <property type="evidence" value="ECO:0007669"/>
    <property type="project" value="InterPro"/>
</dbReference>
<organism evidence="2">
    <name type="scientific">human gut metagenome</name>
    <dbReference type="NCBI Taxonomy" id="408170"/>
    <lineage>
        <taxon>unclassified sequences</taxon>
        <taxon>metagenomes</taxon>
        <taxon>organismal metagenomes</taxon>
    </lineage>
</organism>
<comment type="caution">
    <text evidence="2">The sequence shown here is derived from an EMBL/GenBank/DDBJ whole genome shotgun (WGS) entry which is preliminary data.</text>
</comment>
<evidence type="ECO:0000313" key="2">
    <source>
        <dbReference type="EMBL" id="EKC53626.1"/>
    </source>
</evidence>
<feature type="domain" description="PARP catalytic" evidence="1">
    <location>
        <begin position="1"/>
        <end position="112"/>
    </location>
</feature>
<gene>
    <name evidence="2" type="ORF">OBE_12497</name>
</gene>
<sequence>MVLNPDAIITGKMFGQGIYFAPSSTKSWNYTSYRGTSWASGSSDVAYMGLYAVAYGKPYDVTSWSASENYKQTMKKKGCDCLHAHAGISLRNDEIVLYHEAAIVLNYIVEFK</sequence>
<name>K1T2C3_9ZZZZ</name>
<dbReference type="SUPFAM" id="SSF56399">
    <property type="entry name" value="ADP-ribosylation"/>
    <property type="match status" value="1"/>
</dbReference>
<protein>
    <submittedName>
        <fullName evidence="2">Poly(ADP-ribose) polymerase catalytic domain-containing protein</fullName>
    </submittedName>
</protein>
<proteinExistence type="predicted"/>
<dbReference type="PROSITE" id="PS51059">
    <property type="entry name" value="PARP_CATALYTIC"/>
    <property type="match status" value="1"/>
</dbReference>
<dbReference type="EMBL" id="AJWZ01008616">
    <property type="protein sequence ID" value="EKC53626.1"/>
    <property type="molecule type" value="Genomic_DNA"/>
</dbReference>
<accession>K1T2C3</accession>
<dbReference type="AlphaFoldDB" id="K1T2C3"/>
<reference evidence="2" key="1">
    <citation type="journal article" date="2013" name="Environ. Microbiol.">
        <title>Microbiota from the distal guts of lean and obese adolescents exhibit partial functional redundancy besides clear differences in community structure.</title>
        <authorList>
            <person name="Ferrer M."/>
            <person name="Ruiz A."/>
            <person name="Lanza F."/>
            <person name="Haange S.B."/>
            <person name="Oberbach A."/>
            <person name="Till H."/>
            <person name="Bargiela R."/>
            <person name="Campoy C."/>
            <person name="Segura M.T."/>
            <person name="Richter M."/>
            <person name="von Bergen M."/>
            <person name="Seifert J."/>
            <person name="Suarez A."/>
        </authorList>
    </citation>
    <scope>NUCLEOTIDE SEQUENCE</scope>
</reference>
<dbReference type="InterPro" id="IPR012317">
    <property type="entry name" value="Poly(ADP-ribose)pol_cat_dom"/>
</dbReference>
<dbReference type="Pfam" id="PF00644">
    <property type="entry name" value="PARP"/>
    <property type="match status" value="1"/>
</dbReference>
<dbReference type="Gene3D" id="3.90.228.10">
    <property type="match status" value="1"/>
</dbReference>